<evidence type="ECO:0000256" key="5">
    <source>
        <dbReference type="ARBA" id="ARBA00023002"/>
    </source>
</evidence>
<dbReference type="GO" id="GO:0005634">
    <property type="term" value="C:nucleus"/>
    <property type="evidence" value="ECO:0007669"/>
    <property type="project" value="UniProtKB-SubCell"/>
</dbReference>
<comment type="function">
    <text evidence="9">Catalyzes the hydroxylation of the N(6)-(4-aminobutyl)-L-lysine intermediate to form hypusine, an essential post-translational modification only found in mature eIF-5A factor.</text>
</comment>
<feature type="binding site" evidence="9">
    <location>
        <position position="273"/>
    </location>
    <ligand>
        <name>Fe cation</name>
        <dbReference type="ChEBI" id="CHEBI:24875"/>
        <label>2</label>
    </ligand>
</feature>
<feature type="binding site" evidence="9">
    <location>
        <position position="274"/>
    </location>
    <ligand>
        <name>Fe cation</name>
        <dbReference type="ChEBI" id="CHEBI:24875"/>
        <label>2</label>
    </ligand>
</feature>
<dbReference type="GO" id="GO:0005737">
    <property type="term" value="C:cytoplasm"/>
    <property type="evidence" value="ECO:0007669"/>
    <property type="project" value="UniProtKB-SubCell"/>
</dbReference>
<dbReference type="PANTHER" id="PTHR12697">
    <property type="entry name" value="PBS LYASE HEAT-LIKE PROTEIN"/>
    <property type="match status" value="1"/>
</dbReference>
<feature type="domain" description="DUF427" evidence="10">
    <location>
        <begin position="327"/>
        <end position="390"/>
    </location>
</feature>
<evidence type="ECO:0000256" key="8">
    <source>
        <dbReference type="ARBA" id="ARBA00023256"/>
    </source>
</evidence>
<keyword evidence="7 9" id="KW-0503">Monooxygenase</keyword>
<feature type="binding site" evidence="9">
    <location>
        <position position="240"/>
    </location>
    <ligand>
        <name>Fe cation</name>
        <dbReference type="ChEBI" id="CHEBI:24875"/>
        <label>2</label>
    </ligand>
</feature>
<dbReference type="InterPro" id="IPR016024">
    <property type="entry name" value="ARM-type_fold"/>
</dbReference>
<comment type="catalytic activity">
    <reaction evidence="1 9">
        <text>[eIF5A protein]-deoxyhypusine + AH2 + O2 = [eIF5A protein]-hypusine + A + H2O</text>
        <dbReference type="Rhea" id="RHEA:14101"/>
        <dbReference type="Rhea" id="RHEA-COMP:10144"/>
        <dbReference type="Rhea" id="RHEA-COMP:12592"/>
        <dbReference type="ChEBI" id="CHEBI:13193"/>
        <dbReference type="ChEBI" id="CHEBI:15377"/>
        <dbReference type="ChEBI" id="CHEBI:15379"/>
        <dbReference type="ChEBI" id="CHEBI:17499"/>
        <dbReference type="ChEBI" id="CHEBI:82657"/>
        <dbReference type="ChEBI" id="CHEBI:91175"/>
        <dbReference type="EC" id="1.14.99.29"/>
    </reaction>
</comment>
<dbReference type="UniPathway" id="UPA00354"/>
<dbReference type="eggNOG" id="KOG0567">
    <property type="taxonomic scope" value="Eukaryota"/>
</dbReference>
<dbReference type="RefSeq" id="XP_007800004.1">
    <property type="nucleotide sequence ID" value="XM_007801813.1"/>
</dbReference>
<dbReference type="InterPro" id="IPR038694">
    <property type="entry name" value="DUF427_sf"/>
</dbReference>
<reference evidence="12" key="1">
    <citation type="journal article" date="2014" name="BMC Genomics">
        <title>Genome characteristics reveal the impact of lichenization on lichen-forming fungus Endocarpon pusillum Hedwig (Verrucariales, Ascomycota).</title>
        <authorList>
            <person name="Wang Y.-Y."/>
            <person name="Liu B."/>
            <person name="Zhang X.-Y."/>
            <person name="Zhou Q.-M."/>
            <person name="Zhang T."/>
            <person name="Li H."/>
            <person name="Yu Y.-F."/>
            <person name="Zhang X.-L."/>
            <person name="Hao X.-Y."/>
            <person name="Wang M."/>
            <person name="Wang L."/>
            <person name="Wei J.-C."/>
        </authorList>
    </citation>
    <scope>NUCLEOTIDE SEQUENCE [LARGE SCALE GENOMIC DNA]</scope>
    <source>
        <strain evidence="12">Z07020 / HMAS-L-300199</strain>
    </source>
</reference>
<dbReference type="HOGENOM" id="CLU_053974_0_0_1"/>
<keyword evidence="3 9" id="KW-0479">Metal-binding</keyword>
<accession>U1HXU6</accession>
<feature type="binding site" evidence="9">
    <location>
        <position position="106"/>
    </location>
    <ligand>
        <name>Fe cation</name>
        <dbReference type="ChEBI" id="CHEBI:24875"/>
        <label>1</label>
    </ligand>
</feature>
<dbReference type="EMBL" id="KE720882">
    <property type="protein sequence ID" value="ERF74294.1"/>
    <property type="molecule type" value="Genomic_DNA"/>
</dbReference>
<evidence type="ECO:0000256" key="6">
    <source>
        <dbReference type="ARBA" id="ARBA00023004"/>
    </source>
</evidence>
<protein>
    <recommendedName>
        <fullName evidence="9">Deoxyhypusine hydroxylase</fullName>
        <shortName evidence="9">DOHH</shortName>
        <ecNumber evidence="9">1.14.99.29</ecNumber>
    </recommendedName>
    <alternativeName>
        <fullName evidence="9">Deoxyhypusine dioxygenase</fullName>
    </alternativeName>
    <alternativeName>
        <fullName evidence="9">Deoxyhypusine monooxygenase</fullName>
    </alternativeName>
</protein>
<evidence type="ECO:0000256" key="3">
    <source>
        <dbReference type="ARBA" id="ARBA00022723"/>
    </source>
</evidence>
<organism evidence="11 12">
    <name type="scientific">Endocarpon pusillum (strain Z07020 / HMAS-L-300199)</name>
    <name type="common">Lichen-forming fungus</name>
    <dbReference type="NCBI Taxonomy" id="1263415"/>
    <lineage>
        <taxon>Eukaryota</taxon>
        <taxon>Fungi</taxon>
        <taxon>Dikarya</taxon>
        <taxon>Ascomycota</taxon>
        <taxon>Pezizomycotina</taxon>
        <taxon>Eurotiomycetes</taxon>
        <taxon>Chaetothyriomycetidae</taxon>
        <taxon>Verrucariales</taxon>
        <taxon>Verrucariaceae</taxon>
        <taxon>Endocarpon</taxon>
    </lineage>
</organism>
<dbReference type="InterPro" id="IPR007361">
    <property type="entry name" value="DUF427"/>
</dbReference>
<dbReference type="Proteomes" id="UP000019373">
    <property type="component" value="Unassembled WGS sequence"/>
</dbReference>
<name>U1HXU6_ENDPU</name>
<keyword evidence="8 9" id="KW-0386">Hypusine biosynthesis</keyword>
<dbReference type="Gene3D" id="1.25.10.10">
    <property type="entry name" value="Leucine-rich Repeat Variant"/>
    <property type="match status" value="2"/>
</dbReference>
<comment type="similarity">
    <text evidence="9">Belongs to the deoxyhypusine hydroxylase family.</text>
</comment>
<proteinExistence type="inferred from homology"/>
<sequence length="399" mass="44205">MNAHDSTPDTTFENVVLSLRQALTSEDVPLAKRFRALFSLKHLATQQPANRRTSEAIQAIAAAFTSPSALLKHELAYCLGQTKNLEAAPFLRHVLEDREQDEMCRHEAAEALGALGDISSVELMKHLRDNEDQPEVVRETCDIAVDRIIWENSEAREKEKLKASDFASIDPAPPISLESNQFRISDLKSRLMDTSLSLFQRYRAMFALRDLASPPDIPSAVPAIEALAAGFNDPSALFRHEIAFVFGQLSHPASIPSLVATLSKTNEASMVRHEAAEALGTLGDEPGVEDILKTFLDDPEQVVRESVVVALDMAEYEKNGEMEYAMFPPDSISDKSIFSDSNLTTSCAWKGISSYYNINVNGDILKDAAWYYPAPKEAAQNIKDHVAFYKTKVQVSIED</sequence>
<comment type="pathway">
    <text evidence="2 9">Protein modification; eIF5A hypusination.</text>
</comment>
<keyword evidence="6 9" id="KW-0408">Iron</keyword>
<dbReference type="GO" id="GO:0019135">
    <property type="term" value="F:deoxyhypusine monooxygenase activity"/>
    <property type="evidence" value="ECO:0007669"/>
    <property type="project" value="UniProtKB-UniRule"/>
</dbReference>
<feature type="binding site" evidence="9">
    <location>
        <position position="73"/>
    </location>
    <ligand>
        <name>Fe cation</name>
        <dbReference type="ChEBI" id="CHEBI:24875"/>
        <label>1</label>
    </ligand>
</feature>
<feature type="binding site" evidence="9">
    <location>
        <position position="107"/>
    </location>
    <ligand>
        <name>Fe cation</name>
        <dbReference type="ChEBI" id="CHEBI:24875"/>
        <label>1</label>
    </ligand>
</feature>
<evidence type="ECO:0000256" key="4">
    <source>
        <dbReference type="ARBA" id="ARBA00022737"/>
    </source>
</evidence>
<dbReference type="AlphaFoldDB" id="U1HXU6"/>
<keyword evidence="9" id="KW-0539">Nucleus</keyword>
<dbReference type="Pfam" id="PF04248">
    <property type="entry name" value="NTP_transf_9"/>
    <property type="match status" value="1"/>
</dbReference>
<dbReference type="SUPFAM" id="SSF48371">
    <property type="entry name" value="ARM repeat"/>
    <property type="match status" value="1"/>
</dbReference>
<dbReference type="Gene3D" id="2.170.150.40">
    <property type="entry name" value="Domain of unknown function (DUF427)"/>
    <property type="match status" value="1"/>
</dbReference>
<keyword evidence="9" id="KW-0963">Cytoplasm</keyword>
<dbReference type="InterPro" id="IPR027517">
    <property type="entry name" value="Deoxyhypusine_hydroxylase"/>
</dbReference>
<dbReference type="Pfam" id="PF13646">
    <property type="entry name" value="HEAT_2"/>
    <property type="match status" value="2"/>
</dbReference>
<evidence type="ECO:0000256" key="1">
    <source>
        <dbReference type="ARBA" id="ARBA00000068"/>
    </source>
</evidence>
<feature type="binding site" evidence="9">
    <location>
        <position position="74"/>
    </location>
    <ligand>
        <name>Fe cation</name>
        <dbReference type="ChEBI" id="CHEBI:24875"/>
        <label>1</label>
    </ligand>
</feature>
<dbReference type="PANTHER" id="PTHR12697:SF5">
    <property type="entry name" value="DEOXYHYPUSINE HYDROXYLASE"/>
    <property type="match status" value="1"/>
</dbReference>
<dbReference type="InterPro" id="IPR011989">
    <property type="entry name" value="ARM-like"/>
</dbReference>
<dbReference type="SMART" id="SM00567">
    <property type="entry name" value="EZ_HEAT"/>
    <property type="match status" value="6"/>
</dbReference>
<evidence type="ECO:0000259" key="10">
    <source>
        <dbReference type="Pfam" id="PF04248"/>
    </source>
</evidence>
<evidence type="ECO:0000313" key="12">
    <source>
        <dbReference type="Proteomes" id="UP000019373"/>
    </source>
</evidence>
<evidence type="ECO:0000256" key="9">
    <source>
        <dbReference type="HAMAP-Rule" id="MF_03101"/>
    </source>
</evidence>
<keyword evidence="12" id="KW-1185">Reference proteome</keyword>
<dbReference type="GeneID" id="19237035"/>
<dbReference type="InterPro" id="IPR004155">
    <property type="entry name" value="PBS_lyase_HEAT"/>
</dbReference>
<dbReference type="OrthoDB" id="421002at2759"/>
<dbReference type="EC" id="1.14.99.29" evidence="9"/>
<comment type="cofactor">
    <cofactor evidence="9">
        <name>Fe(2+)</name>
        <dbReference type="ChEBI" id="CHEBI:29033"/>
    </cofactor>
    <text evidence="9">Binds 2 Fe(2+) ions per subunit.</text>
</comment>
<evidence type="ECO:0000313" key="11">
    <source>
        <dbReference type="EMBL" id="ERF74294.1"/>
    </source>
</evidence>
<feature type="binding site" evidence="9">
    <location>
        <position position="241"/>
    </location>
    <ligand>
        <name>Fe cation</name>
        <dbReference type="ChEBI" id="CHEBI:24875"/>
        <label>2</label>
    </ligand>
</feature>
<keyword evidence="4" id="KW-0677">Repeat</keyword>
<comment type="subcellular location">
    <subcellularLocation>
        <location evidence="9">Cytoplasm</location>
    </subcellularLocation>
    <subcellularLocation>
        <location evidence="9">Nucleus</location>
    </subcellularLocation>
</comment>
<evidence type="ECO:0000256" key="7">
    <source>
        <dbReference type="ARBA" id="ARBA00023033"/>
    </source>
</evidence>
<evidence type="ECO:0000256" key="2">
    <source>
        <dbReference type="ARBA" id="ARBA00005041"/>
    </source>
</evidence>
<dbReference type="OMA" id="LQEPCSI"/>
<dbReference type="HAMAP" id="MF_03101">
    <property type="entry name" value="Deoxyhypusine_hydroxylase"/>
    <property type="match status" value="1"/>
</dbReference>
<gene>
    <name evidence="9" type="primary">LIA1</name>
    <name evidence="11" type="ORF">EPUS_01981</name>
</gene>
<dbReference type="GO" id="GO:0046872">
    <property type="term" value="F:metal ion binding"/>
    <property type="evidence" value="ECO:0007669"/>
    <property type="project" value="UniProtKB-KW"/>
</dbReference>
<keyword evidence="5 9" id="KW-0560">Oxidoreductase</keyword>